<dbReference type="Gene3D" id="3.20.20.70">
    <property type="entry name" value="Aldolase class I"/>
    <property type="match status" value="1"/>
</dbReference>
<dbReference type="InterPro" id="IPR002347">
    <property type="entry name" value="SDR_fam"/>
</dbReference>
<dbReference type="SMART" id="SM01130">
    <property type="entry name" value="DHDPS"/>
    <property type="match status" value="1"/>
</dbReference>
<dbReference type="InterPro" id="IPR013785">
    <property type="entry name" value="Aldolase_TIM"/>
</dbReference>
<dbReference type="InterPro" id="IPR002220">
    <property type="entry name" value="DapA-like"/>
</dbReference>
<evidence type="ECO:0008006" key="4">
    <source>
        <dbReference type="Google" id="ProtNLM"/>
    </source>
</evidence>
<keyword evidence="3" id="KW-1185">Reference proteome</keyword>
<dbReference type="EMBL" id="KN847042">
    <property type="protein sequence ID" value="KIW30208.1"/>
    <property type="molecule type" value="Genomic_DNA"/>
</dbReference>
<dbReference type="SUPFAM" id="SSF51735">
    <property type="entry name" value="NAD(P)-binding Rossmann-fold domains"/>
    <property type="match status" value="1"/>
</dbReference>
<dbReference type="AlphaFoldDB" id="A0A0D2CGF2"/>
<dbReference type="HOGENOM" id="CLU_470900_0_0_1"/>
<proteinExistence type="predicted"/>
<dbReference type="SUPFAM" id="SSF51569">
    <property type="entry name" value="Aldolase"/>
    <property type="match status" value="1"/>
</dbReference>
<dbReference type="Gene3D" id="3.40.50.720">
    <property type="entry name" value="NAD(P)-binding Rossmann-like Domain"/>
    <property type="match status" value="1"/>
</dbReference>
<dbReference type="PRINTS" id="PR00081">
    <property type="entry name" value="GDHRDH"/>
</dbReference>
<reference evidence="2 3" key="1">
    <citation type="submission" date="2015-01" db="EMBL/GenBank/DDBJ databases">
        <title>The Genome Sequence of Cladophialophora immunda CBS83496.</title>
        <authorList>
            <consortium name="The Broad Institute Genomics Platform"/>
            <person name="Cuomo C."/>
            <person name="de Hoog S."/>
            <person name="Gorbushina A."/>
            <person name="Stielow B."/>
            <person name="Teixiera M."/>
            <person name="Abouelleil A."/>
            <person name="Chapman S.B."/>
            <person name="Priest M."/>
            <person name="Young S.K."/>
            <person name="Wortman J."/>
            <person name="Nusbaum C."/>
            <person name="Birren B."/>
        </authorList>
    </citation>
    <scope>NUCLEOTIDE SEQUENCE [LARGE SCALE GENOMIC DNA]</scope>
    <source>
        <strain evidence="2 3">CBS 83496</strain>
    </source>
</reference>
<dbReference type="CDD" id="cd00408">
    <property type="entry name" value="DHDPS-like"/>
    <property type="match status" value="1"/>
</dbReference>
<dbReference type="GeneID" id="27345161"/>
<dbReference type="PANTHER" id="PTHR12128:SF24">
    <property type="entry name" value="DIHYDRODIPICOLINATE SYNTHETASE FAMILY PROTEIN (AFU_ORTHOLOGUE AFUA_3G11920)"/>
    <property type="match status" value="1"/>
</dbReference>
<dbReference type="OrthoDB" id="191315at2759"/>
<evidence type="ECO:0000313" key="3">
    <source>
        <dbReference type="Proteomes" id="UP000054466"/>
    </source>
</evidence>
<keyword evidence="1" id="KW-0521">NADP</keyword>
<dbReference type="InterPro" id="IPR036291">
    <property type="entry name" value="NAD(P)-bd_dom_sf"/>
</dbReference>
<dbReference type="PRINTS" id="PR00080">
    <property type="entry name" value="SDRFAMILY"/>
</dbReference>
<dbReference type="VEuPathDB" id="FungiDB:PV07_05967"/>
<evidence type="ECO:0000313" key="2">
    <source>
        <dbReference type="EMBL" id="KIW30208.1"/>
    </source>
</evidence>
<gene>
    <name evidence="2" type="ORF">PV07_05967</name>
</gene>
<dbReference type="Pfam" id="PF13561">
    <property type="entry name" value="adh_short_C2"/>
    <property type="match status" value="1"/>
</dbReference>
<name>A0A0D2CGF2_9EURO</name>
<dbReference type="FunFam" id="3.40.50.720:FF:000084">
    <property type="entry name" value="Short-chain dehydrogenase reductase"/>
    <property type="match status" value="1"/>
</dbReference>
<dbReference type="Pfam" id="PF00701">
    <property type="entry name" value="DHDPS"/>
    <property type="match status" value="1"/>
</dbReference>
<dbReference type="Proteomes" id="UP000054466">
    <property type="component" value="Unassembled WGS sequence"/>
</dbReference>
<dbReference type="RefSeq" id="XP_016250424.1">
    <property type="nucleotide sequence ID" value="XM_016392905.1"/>
</dbReference>
<protein>
    <recommendedName>
        <fullName evidence="4">Dihydrodipicolinate synthase</fullName>
    </recommendedName>
</protein>
<dbReference type="CDD" id="cd05233">
    <property type="entry name" value="SDR_c"/>
    <property type="match status" value="1"/>
</dbReference>
<sequence>MNQLLKGVAVITGAGSGIGKATSIAFARNGVTKLALADIDEAGLKSTEKAVAALNKDVEVLLVTMDVSIEQSVIQGIQQVVIRFGRIDIAVNNAGFGGPIAPSVDISSEDFRRVIDTNMIGLWMCQREEIKQLLRQDVVEVRTGVWSRGIIVNMSSTFGLTAPSQSTPAAPYCTSKHGIIAITKNDANTYSKDGIRINAICPGYVNTDHMRATVSDSEIMRAEMAKVPMRRFAEPEEIADAICFLASPMSSFMSGASLVVDGALPVGALAAIPTFFHPQTEDLDLPSLRTHVKMLAEAGIAGLVVLGSNGEAPHLSRDERVTVTSTVRQTLQDAGLAHIPIIVGASDASVKGTVALCRDALRAGGDFVLVLPPSYFRGAMSRETITDFYTRVADETPLPLLVYSFPAVSAGIEMDSDLIISVSRHPNVVGAKFTCGDTGKLARVARAMDAMTPNTTDPGSGSGYVCYGGLLDFGLMALVAGGSGFIAGGANILPRASVRLCENFRAKEFEKAMELQSILSASDWPHTSAGIAGTKYILERVHGYGGGPRLPLQRMRDEKMQDLWRRMEEGVRLEATFTG</sequence>
<accession>A0A0D2CGF2</accession>
<dbReference type="PANTHER" id="PTHR12128">
    <property type="entry name" value="DIHYDRODIPICOLINATE SYNTHASE"/>
    <property type="match status" value="1"/>
</dbReference>
<dbReference type="GO" id="GO:0008840">
    <property type="term" value="F:4-hydroxy-tetrahydrodipicolinate synthase activity"/>
    <property type="evidence" value="ECO:0007669"/>
    <property type="project" value="TreeGrafter"/>
</dbReference>
<dbReference type="GO" id="GO:0016491">
    <property type="term" value="F:oxidoreductase activity"/>
    <property type="evidence" value="ECO:0007669"/>
    <property type="project" value="UniProtKB-ARBA"/>
</dbReference>
<evidence type="ECO:0000256" key="1">
    <source>
        <dbReference type="ARBA" id="ARBA00022857"/>
    </source>
</evidence>
<organism evidence="2 3">
    <name type="scientific">Cladophialophora immunda</name>
    <dbReference type="NCBI Taxonomy" id="569365"/>
    <lineage>
        <taxon>Eukaryota</taxon>
        <taxon>Fungi</taxon>
        <taxon>Dikarya</taxon>
        <taxon>Ascomycota</taxon>
        <taxon>Pezizomycotina</taxon>
        <taxon>Eurotiomycetes</taxon>
        <taxon>Chaetothyriomycetidae</taxon>
        <taxon>Chaetothyriales</taxon>
        <taxon>Herpotrichiellaceae</taxon>
        <taxon>Cladophialophora</taxon>
    </lineage>
</organism>
<dbReference type="STRING" id="569365.A0A0D2CGF2"/>